<evidence type="ECO:0000256" key="1">
    <source>
        <dbReference type="SAM" id="MobiDB-lite"/>
    </source>
</evidence>
<sequence length="179" mass="19650">MNPSMDDRRILAEMERRLSQDDPELVGLMDALNHQFPDAQADRDALEDADAHDEADAHEVDDLRLDWRWKAIVVFAVVLVAGLILTAVFNRSASTDDKQGPLNSRAPAVAVHTHGRGLPGPGEHPGTADCGAPGGRLRRRRRARRCSAETPSEPLPYGRTWQPSSAHRLAASLTPAQRK</sequence>
<organism evidence="3 4">
    <name type="scientific">Streptomyces violaceus</name>
    <name type="common">Streptomyces venezuelae</name>
    <dbReference type="NCBI Taxonomy" id="1936"/>
    <lineage>
        <taxon>Bacteria</taxon>
        <taxon>Bacillati</taxon>
        <taxon>Actinomycetota</taxon>
        <taxon>Actinomycetes</taxon>
        <taxon>Kitasatosporales</taxon>
        <taxon>Streptomycetaceae</taxon>
        <taxon>Streptomyces</taxon>
    </lineage>
</organism>
<feature type="region of interest" description="Disordered" evidence="1">
    <location>
        <begin position="115"/>
        <end position="179"/>
    </location>
</feature>
<evidence type="ECO:0000313" key="4">
    <source>
        <dbReference type="Proteomes" id="UP001341259"/>
    </source>
</evidence>
<keyword evidence="2" id="KW-0472">Membrane</keyword>
<evidence type="ECO:0000313" key="3">
    <source>
        <dbReference type="EMBL" id="WUG98452.1"/>
    </source>
</evidence>
<feature type="compositionally biased region" description="Basic residues" evidence="1">
    <location>
        <begin position="136"/>
        <end position="145"/>
    </location>
</feature>
<keyword evidence="2" id="KW-1133">Transmembrane helix</keyword>
<gene>
    <name evidence="3" type="ORF">OHB29_38785</name>
</gene>
<evidence type="ECO:0000256" key="2">
    <source>
        <dbReference type="SAM" id="Phobius"/>
    </source>
</evidence>
<accession>A0ABZ1P3D5</accession>
<dbReference type="EMBL" id="CP107906">
    <property type="protein sequence ID" value="WUG98452.1"/>
    <property type="molecule type" value="Genomic_DNA"/>
</dbReference>
<reference evidence="3 4" key="1">
    <citation type="submission" date="2022-10" db="EMBL/GenBank/DDBJ databases">
        <title>The complete genomes of actinobacterial strains from the NBC collection.</title>
        <authorList>
            <person name="Joergensen T.S."/>
            <person name="Alvarez Arevalo M."/>
            <person name="Sterndorff E.B."/>
            <person name="Faurdal D."/>
            <person name="Vuksanovic O."/>
            <person name="Mourched A.-S."/>
            <person name="Charusanti P."/>
            <person name="Shaw S."/>
            <person name="Blin K."/>
            <person name="Weber T."/>
        </authorList>
    </citation>
    <scope>NUCLEOTIDE SEQUENCE [LARGE SCALE GENOMIC DNA]</scope>
    <source>
        <strain evidence="3 4">NBC_00456</strain>
    </source>
</reference>
<keyword evidence="4" id="KW-1185">Reference proteome</keyword>
<dbReference type="RefSeq" id="WP_328346289.1">
    <property type="nucleotide sequence ID" value="NZ_CP107906.1"/>
</dbReference>
<evidence type="ECO:0008006" key="5">
    <source>
        <dbReference type="Google" id="ProtNLM"/>
    </source>
</evidence>
<protein>
    <recommendedName>
        <fullName evidence="5">DUF3040 domain-containing protein</fullName>
    </recommendedName>
</protein>
<dbReference type="Proteomes" id="UP001341259">
    <property type="component" value="Chromosome"/>
</dbReference>
<name>A0ABZ1P3D5_STRVL</name>
<proteinExistence type="predicted"/>
<feature type="transmembrane region" description="Helical" evidence="2">
    <location>
        <begin position="69"/>
        <end position="89"/>
    </location>
</feature>
<keyword evidence="2" id="KW-0812">Transmembrane</keyword>